<dbReference type="RefSeq" id="WP_102437977.1">
    <property type="nucleotide sequence ID" value="NZ_CAWNVI010000164.1"/>
</dbReference>
<dbReference type="EMBL" id="MCZK01000164">
    <property type="protein sequence ID" value="PMM64286.1"/>
    <property type="molecule type" value="Genomic_DNA"/>
</dbReference>
<organism evidence="1 2">
    <name type="scientific">Vibrio lentus</name>
    <dbReference type="NCBI Taxonomy" id="136468"/>
    <lineage>
        <taxon>Bacteria</taxon>
        <taxon>Pseudomonadati</taxon>
        <taxon>Pseudomonadota</taxon>
        <taxon>Gammaproteobacteria</taxon>
        <taxon>Vibrionales</taxon>
        <taxon>Vibrionaceae</taxon>
        <taxon>Vibrio</taxon>
    </lineage>
</organism>
<comment type="caution">
    <text evidence="1">The sequence shown here is derived from an EMBL/GenBank/DDBJ whole genome shotgun (WGS) entry which is preliminary data.</text>
</comment>
<accession>A0A2N7JWQ6</accession>
<sequence>MKKIICAAVVSIALIGCSDDSNSNSNSNSNIELSEQFEGLYLNESAGIVNSAVISNDDQGDFLLIDFASKTSFVPSPFSETTNSIDYNQFKEGTSGSWINNTGSFKVSFSGMIANSDQLGVDLNKSSSDPLGSISPTWNVIGSNFSFTSDNGNTYSGTLEFDSSGYWELDDDFPFTDSSGNLVSSTAEIIVFVRSGKTYSIIYDKQFSRVIDIDIR</sequence>
<dbReference type="OrthoDB" id="10001358at2"/>
<evidence type="ECO:0000313" key="1">
    <source>
        <dbReference type="EMBL" id="PMM64286.1"/>
    </source>
</evidence>
<evidence type="ECO:0000313" key="2">
    <source>
        <dbReference type="Proteomes" id="UP000235406"/>
    </source>
</evidence>
<proteinExistence type="predicted"/>
<dbReference type="PROSITE" id="PS51257">
    <property type="entry name" value="PROKAR_LIPOPROTEIN"/>
    <property type="match status" value="1"/>
</dbReference>
<gene>
    <name evidence="1" type="ORF">BCT49_00380</name>
</gene>
<dbReference type="Proteomes" id="UP000235406">
    <property type="component" value="Unassembled WGS sequence"/>
</dbReference>
<protein>
    <submittedName>
        <fullName evidence="1">Uncharacterized protein</fullName>
    </submittedName>
</protein>
<reference evidence="2" key="1">
    <citation type="submission" date="2016-07" db="EMBL/GenBank/DDBJ databases">
        <title>Nontailed viruses are major unrecognized killers of bacteria in the ocean.</title>
        <authorList>
            <person name="Kauffman K."/>
            <person name="Hussain F."/>
            <person name="Yang J."/>
            <person name="Arevalo P."/>
            <person name="Brown J."/>
            <person name="Cutler M."/>
            <person name="Kelly L."/>
            <person name="Polz M.F."/>
        </authorList>
    </citation>
    <scope>NUCLEOTIDE SEQUENCE [LARGE SCALE GENOMIC DNA]</scope>
    <source>
        <strain evidence="2">10N.261.46.F8</strain>
    </source>
</reference>
<name>A0A2N7JWQ6_9VIBR</name>
<dbReference type="AlphaFoldDB" id="A0A2N7JWQ6"/>